<protein>
    <submittedName>
        <fullName evidence="2">Uncharacterized protein</fullName>
    </submittedName>
</protein>
<feature type="region of interest" description="Disordered" evidence="1">
    <location>
        <begin position="26"/>
        <end position="54"/>
    </location>
</feature>
<dbReference type="Proteomes" id="UP000233556">
    <property type="component" value="Unassembled WGS sequence"/>
</dbReference>
<evidence type="ECO:0000256" key="1">
    <source>
        <dbReference type="SAM" id="MobiDB-lite"/>
    </source>
</evidence>
<reference evidence="3" key="1">
    <citation type="submission" date="2017-11" db="EMBL/GenBank/DDBJ databases">
        <authorList>
            <person name="Lima N.C."/>
            <person name="Parody-Merino A.M."/>
            <person name="Battley P.F."/>
            <person name="Fidler A.E."/>
            <person name="Prosdocimi F."/>
        </authorList>
    </citation>
    <scope>NUCLEOTIDE SEQUENCE [LARGE SCALE GENOMIC DNA]</scope>
</reference>
<reference evidence="3" key="2">
    <citation type="submission" date="2017-12" db="EMBL/GenBank/DDBJ databases">
        <title>Genome sequence of the Bar-tailed Godwit (Limosa lapponica baueri).</title>
        <authorList>
            <person name="Lima N.C.B."/>
            <person name="Parody-Merino A.M."/>
            <person name="Battley P.F."/>
            <person name="Fidler A.E."/>
            <person name="Prosdocimi F."/>
        </authorList>
    </citation>
    <scope>NUCLEOTIDE SEQUENCE [LARGE SCALE GENOMIC DNA]</scope>
</reference>
<sequence>MLTCKATTETPGFNPHGINPFPFALQGARSGPSHPIPAKDLLRPPVPHTSSATKPLTAILTGTVSESDIRIYAERIEVKDELYQQLDLQHSELRGEKPQC</sequence>
<evidence type="ECO:0000313" key="3">
    <source>
        <dbReference type="Proteomes" id="UP000233556"/>
    </source>
</evidence>
<gene>
    <name evidence="2" type="ORF">llap_17411</name>
</gene>
<dbReference type="AlphaFoldDB" id="A0A2I0TES6"/>
<accession>A0A2I0TES6</accession>
<organism evidence="2 3">
    <name type="scientific">Limosa lapponica baueri</name>
    <dbReference type="NCBI Taxonomy" id="1758121"/>
    <lineage>
        <taxon>Eukaryota</taxon>
        <taxon>Metazoa</taxon>
        <taxon>Chordata</taxon>
        <taxon>Craniata</taxon>
        <taxon>Vertebrata</taxon>
        <taxon>Euteleostomi</taxon>
        <taxon>Archelosauria</taxon>
        <taxon>Archosauria</taxon>
        <taxon>Dinosauria</taxon>
        <taxon>Saurischia</taxon>
        <taxon>Theropoda</taxon>
        <taxon>Coelurosauria</taxon>
        <taxon>Aves</taxon>
        <taxon>Neognathae</taxon>
        <taxon>Neoaves</taxon>
        <taxon>Charadriiformes</taxon>
        <taxon>Scolopacidae</taxon>
        <taxon>Limosa</taxon>
    </lineage>
</organism>
<evidence type="ECO:0000313" key="2">
    <source>
        <dbReference type="EMBL" id="PKU32285.1"/>
    </source>
</evidence>
<dbReference type="EMBL" id="KZ511525">
    <property type="protein sequence ID" value="PKU32285.1"/>
    <property type="molecule type" value="Genomic_DNA"/>
</dbReference>
<keyword evidence="3" id="KW-1185">Reference proteome</keyword>
<proteinExistence type="predicted"/>
<name>A0A2I0TES6_LIMLA</name>